<feature type="transmembrane region" description="Helical" evidence="6">
    <location>
        <begin position="213"/>
        <end position="235"/>
    </location>
</feature>
<proteinExistence type="inferred from homology"/>
<feature type="transmembrane region" description="Helical" evidence="6">
    <location>
        <begin position="130"/>
        <end position="150"/>
    </location>
</feature>
<comment type="similarity">
    <text evidence="2 6">Belongs to the drug/metabolite transporter (DMT) superfamily. Plant drug/metabolite exporter (P-DME) (TC 2.A.7.4) family.</text>
</comment>
<dbReference type="InterPro" id="IPR000620">
    <property type="entry name" value="EamA_dom"/>
</dbReference>
<dbReference type="PANTHER" id="PTHR31218">
    <property type="entry name" value="WAT1-RELATED PROTEIN"/>
    <property type="match status" value="1"/>
</dbReference>
<feature type="transmembrane region" description="Helical" evidence="6">
    <location>
        <begin position="7"/>
        <end position="24"/>
    </location>
</feature>
<dbReference type="InterPro" id="IPR030184">
    <property type="entry name" value="WAT1-related"/>
</dbReference>
<dbReference type="InterPro" id="IPR037185">
    <property type="entry name" value="EmrE-like"/>
</dbReference>
<evidence type="ECO:0000256" key="2">
    <source>
        <dbReference type="ARBA" id="ARBA00007635"/>
    </source>
</evidence>
<comment type="caution">
    <text evidence="9">The sequence shown here is derived from an EMBL/GenBank/DDBJ whole genome shotgun (WGS) entry which is preliminary data.</text>
</comment>
<evidence type="ECO:0000313" key="9">
    <source>
        <dbReference type="EMBL" id="MCD9639615.1"/>
    </source>
</evidence>
<evidence type="ECO:0000259" key="8">
    <source>
        <dbReference type="Pfam" id="PF13225"/>
    </source>
</evidence>
<dbReference type="Proteomes" id="UP000823775">
    <property type="component" value="Unassembled WGS sequence"/>
</dbReference>
<accession>A0ABS8V0K4</accession>
<dbReference type="Pfam" id="PF13225">
    <property type="entry name" value="D27-like_C"/>
    <property type="match status" value="1"/>
</dbReference>
<evidence type="ECO:0000313" key="10">
    <source>
        <dbReference type="Proteomes" id="UP000823775"/>
    </source>
</evidence>
<feature type="domain" description="EamA" evidence="7">
    <location>
        <begin position="8"/>
        <end position="139"/>
    </location>
</feature>
<evidence type="ECO:0000256" key="5">
    <source>
        <dbReference type="ARBA" id="ARBA00023136"/>
    </source>
</evidence>
<reference evidence="9 10" key="1">
    <citation type="journal article" date="2021" name="BMC Genomics">
        <title>Datura genome reveals duplications of psychoactive alkaloid biosynthetic genes and high mutation rate following tissue culture.</title>
        <authorList>
            <person name="Rajewski A."/>
            <person name="Carter-House D."/>
            <person name="Stajich J."/>
            <person name="Litt A."/>
        </authorList>
    </citation>
    <scope>NUCLEOTIDE SEQUENCE [LARGE SCALE GENOMIC DNA]</scope>
    <source>
        <strain evidence="9">AR-01</strain>
    </source>
</reference>
<evidence type="ECO:0000256" key="3">
    <source>
        <dbReference type="ARBA" id="ARBA00022692"/>
    </source>
</evidence>
<feature type="transmembrane region" description="Helical" evidence="6">
    <location>
        <begin position="69"/>
        <end position="91"/>
    </location>
</feature>
<organism evidence="9 10">
    <name type="scientific">Datura stramonium</name>
    <name type="common">Jimsonweed</name>
    <name type="synonym">Common thornapple</name>
    <dbReference type="NCBI Taxonomy" id="4076"/>
    <lineage>
        <taxon>Eukaryota</taxon>
        <taxon>Viridiplantae</taxon>
        <taxon>Streptophyta</taxon>
        <taxon>Embryophyta</taxon>
        <taxon>Tracheophyta</taxon>
        <taxon>Spermatophyta</taxon>
        <taxon>Magnoliopsida</taxon>
        <taxon>eudicotyledons</taxon>
        <taxon>Gunneridae</taxon>
        <taxon>Pentapetalae</taxon>
        <taxon>asterids</taxon>
        <taxon>lamiids</taxon>
        <taxon>Solanales</taxon>
        <taxon>Solanaceae</taxon>
        <taxon>Solanoideae</taxon>
        <taxon>Datureae</taxon>
        <taxon>Datura</taxon>
    </lineage>
</organism>
<dbReference type="SUPFAM" id="SSF103481">
    <property type="entry name" value="Multidrug resistance efflux transporter EmrE"/>
    <property type="match status" value="1"/>
</dbReference>
<keyword evidence="4 6" id="KW-1133">Transmembrane helix</keyword>
<protein>
    <recommendedName>
        <fullName evidence="6">WAT1-related protein</fullName>
    </recommendedName>
</protein>
<dbReference type="Pfam" id="PF00892">
    <property type="entry name" value="EamA"/>
    <property type="match status" value="1"/>
</dbReference>
<keyword evidence="3 6" id="KW-0812">Transmembrane</keyword>
<evidence type="ECO:0000259" key="7">
    <source>
        <dbReference type="Pfam" id="PF00892"/>
    </source>
</evidence>
<feature type="transmembrane region" description="Helical" evidence="6">
    <location>
        <begin position="181"/>
        <end position="201"/>
    </location>
</feature>
<sequence length="395" mass="44259">MDGKRKIYVAVVVIQAIYTGMFLLSKVAFDVGMNPFVFVFYRQAAAAVFLAPIAMFLERKTAPPISFLICFKIFMLSLCGVTLSLNIYGVALKYTSATLAAATTNSLPVTTFILAVLLRMETAKLRTMAGIAKVMGIVFCAGGALTIAFFKGPTVKLLLHHHLFSYHGQVQNTPANSGNTWIKGVFLLLLANALWANWLVMQNRVLKSYPSKLLCTTLQCFMSTIQSFVFAIALARDPSEWRLGWNVRLLSVAYCVKMLLPQSKWAREYCAIFTTVFFAWLVGPCEVKASEFNGRKEHNVVHIKKCRFLEETNCVGMCTNLCKMPSQLFIKDTLGMPVNMVPNFDDMSCEMIFGQDPPPPDTDPAIMQPCYKLCKLNNKHQRDCKSQIKKQDVEI</sequence>
<keyword evidence="5 6" id="KW-0472">Membrane</keyword>
<feature type="domain" description="Beta-carotene isomerase D27-like C-terminal" evidence="8">
    <location>
        <begin position="280"/>
        <end position="360"/>
    </location>
</feature>
<comment type="subcellular location">
    <subcellularLocation>
        <location evidence="1 6">Membrane</location>
        <topology evidence="1 6">Multi-pass membrane protein</topology>
    </subcellularLocation>
</comment>
<evidence type="ECO:0000256" key="6">
    <source>
        <dbReference type="RuleBase" id="RU363077"/>
    </source>
</evidence>
<keyword evidence="10" id="KW-1185">Reference proteome</keyword>
<name>A0ABS8V0K4_DATST</name>
<evidence type="ECO:0000256" key="1">
    <source>
        <dbReference type="ARBA" id="ARBA00004141"/>
    </source>
</evidence>
<dbReference type="EMBL" id="JACEIK010002958">
    <property type="protein sequence ID" value="MCD9639615.1"/>
    <property type="molecule type" value="Genomic_DNA"/>
</dbReference>
<feature type="transmembrane region" description="Helical" evidence="6">
    <location>
        <begin position="97"/>
        <end position="118"/>
    </location>
</feature>
<gene>
    <name evidence="9" type="ORF">HAX54_024251</name>
</gene>
<feature type="transmembrane region" description="Helical" evidence="6">
    <location>
        <begin position="36"/>
        <end position="57"/>
    </location>
</feature>
<evidence type="ECO:0000256" key="4">
    <source>
        <dbReference type="ARBA" id="ARBA00022989"/>
    </source>
</evidence>
<dbReference type="InterPro" id="IPR025114">
    <property type="entry name" value="D27-like_C"/>
</dbReference>